<feature type="binding site" evidence="6">
    <location>
        <position position="10"/>
    </location>
    <ligand>
        <name>FMN</name>
        <dbReference type="ChEBI" id="CHEBI:58210"/>
    </ligand>
</feature>
<dbReference type="InterPro" id="IPR023048">
    <property type="entry name" value="NADH:quinone_OxRdtase_FMN_depd"/>
</dbReference>
<dbReference type="EMBL" id="VKHP01000100">
    <property type="protein sequence ID" value="NEU98641.1"/>
    <property type="molecule type" value="Genomic_DNA"/>
</dbReference>
<feature type="binding site" evidence="6">
    <location>
        <begin position="137"/>
        <end position="140"/>
    </location>
    <ligand>
        <name>FMN</name>
        <dbReference type="ChEBI" id="CHEBI:58210"/>
    </ligand>
</feature>
<accession>A0A6P1BM05</accession>
<evidence type="ECO:0000256" key="3">
    <source>
        <dbReference type="ARBA" id="ARBA00023002"/>
    </source>
</evidence>
<evidence type="ECO:0000313" key="8">
    <source>
        <dbReference type="EMBL" id="NEU98641.1"/>
    </source>
</evidence>
<dbReference type="Gene3D" id="3.40.50.360">
    <property type="match status" value="1"/>
</dbReference>
<evidence type="ECO:0000313" key="9">
    <source>
        <dbReference type="Proteomes" id="UP000468531"/>
    </source>
</evidence>
<dbReference type="InterPro" id="IPR003680">
    <property type="entry name" value="Flavodoxin_fold"/>
</dbReference>
<sequence length="204" mass="21860">MTCLLVIEASPRFEHSASRLLTAQFVEKWTRRHPKASVINRDLARSNLQFVDLPWIGAAFTPPDLHSPEVAANLAVSNKLIEELKAADHIVIGTPMYNFSIPAILKAYIDQVVRVGVTVSTTYEGLLKGKQATVILTTGGDFSPGAPFASANVASSYLKQILGFIGITDVNIVLAVKTLAVDQGETTLADFAKRLDAELAAAAA</sequence>
<dbReference type="GO" id="GO:0010181">
    <property type="term" value="F:FMN binding"/>
    <property type="evidence" value="ECO:0007669"/>
    <property type="project" value="UniProtKB-UniRule"/>
</dbReference>
<evidence type="ECO:0000256" key="1">
    <source>
        <dbReference type="ARBA" id="ARBA00022630"/>
    </source>
</evidence>
<evidence type="ECO:0000256" key="6">
    <source>
        <dbReference type="HAMAP-Rule" id="MF_01216"/>
    </source>
</evidence>
<dbReference type="Proteomes" id="UP000468531">
    <property type="component" value="Unassembled WGS sequence"/>
</dbReference>
<dbReference type="GO" id="GO:0009055">
    <property type="term" value="F:electron transfer activity"/>
    <property type="evidence" value="ECO:0007669"/>
    <property type="project" value="UniProtKB-UniRule"/>
</dbReference>
<dbReference type="EC" id="1.6.5.-" evidence="6"/>
<keyword evidence="9" id="KW-1185">Reference proteome</keyword>
<dbReference type="AlphaFoldDB" id="A0A6P1BM05"/>
<feature type="binding site" evidence="6">
    <location>
        <begin position="96"/>
        <end position="99"/>
    </location>
    <ligand>
        <name>FMN</name>
        <dbReference type="ChEBI" id="CHEBI:58210"/>
    </ligand>
</feature>
<evidence type="ECO:0000256" key="4">
    <source>
        <dbReference type="ARBA" id="ARBA00023027"/>
    </source>
</evidence>
<reference evidence="8 9" key="1">
    <citation type="journal article" date="2020" name="Arch. Microbiol.">
        <title>Bradyrhizobium uaiense sp. nov., a new highly efficient cowpea symbiont.</title>
        <authorList>
            <person name="Cabral Michel D."/>
            <person name="Azarias Guimaraes A."/>
            <person name="Martins da Costa E."/>
            <person name="Soares de Carvalho T."/>
            <person name="Balsanelli E."/>
            <person name="Willems A."/>
            <person name="Maltempi de Souza E."/>
            <person name="de Souza Moreira F.M."/>
        </authorList>
    </citation>
    <scope>NUCLEOTIDE SEQUENCE [LARGE SCALE GENOMIC DNA]</scope>
    <source>
        <strain evidence="8 9">UFLA 03-164</strain>
    </source>
</reference>
<keyword evidence="3 6" id="KW-0560">Oxidoreductase</keyword>
<comment type="similarity">
    <text evidence="6">Belongs to the azoreductase type 1 family.</text>
</comment>
<comment type="catalytic activity">
    <reaction evidence="5">
        <text>N,N-dimethyl-1,4-phenylenediamine + anthranilate + 2 NAD(+) = 2-(4-dimethylaminophenyl)diazenylbenzoate + 2 NADH + 2 H(+)</text>
        <dbReference type="Rhea" id="RHEA:55872"/>
        <dbReference type="ChEBI" id="CHEBI:15378"/>
        <dbReference type="ChEBI" id="CHEBI:15783"/>
        <dbReference type="ChEBI" id="CHEBI:16567"/>
        <dbReference type="ChEBI" id="CHEBI:57540"/>
        <dbReference type="ChEBI" id="CHEBI:57945"/>
        <dbReference type="ChEBI" id="CHEBI:71579"/>
        <dbReference type="EC" id="1.7.1.17"/>
    </reaction>
    <physiologicalReaction direction="right-to-left" evidence="5">
        <dbReference type="Rhea" id="RHEA:55874"/>
    </physiologicalReaction>
</comment>
<dbReference type="GO" id="GO:0016655">
    <property type="term" value="F:oxidoreductase activity, acting on NAD(P)H, quinone or similar compound as acceptor"/>
    <property type="evidence" value="ECO:0007669"/>
    <property type="project" value="InterPro"/>
</dbReference>
<dbReference type="InterPro" id="IPR029039">
    <property type="entry name" value="Flavoprotein-like_sf"/>
</dbReference>
<feature type="binding site" evidence="6">
    <location>
        <begin position="16"/>
        <end position="18"/>
    </location>
    <ligand>
        <name>FMN</name>
        <dbReference type="ChEBI" id="CHEBI:58210"/>
    </ligand>
</feature>
<organism evidence="8 9">
    <name type="scientific">Bradyrhizobium uaiense</name>
    <dbReference type="NCBI Taxonomy" id="2594946"/>
    <lineage>
        <taxon>Bacteria</taxon>
        <taxon>Pseudomonadati</taxon>
        <taxon>Pseudomonadota</taxon>
        <taxon>Alphaproteobacteria</taxon>
        <taxon>Hyphomicrobiales</taxon>
        <taxon>Nitrobacteraceae</taxon>
        <taxon>Bradyrhizobium</taxon>
    </lineage>
</organism>
<comment type="cofactor">
    <cofactor evidence="6">
        <name>FMN</name>
        <dbReference type="ChEBI" id="CHEBI:58210"/>
    </cofactor>
    <text evidence="6">Binds 1 FMN per subunit.</text>
</comment>
<comment type="catalytic activity">
    <reaction evidence="6">
        <text>2 a quinone + NADH + H(+) = 2 a 1,4-benzosemiquinone + NAD(+)</text>
        <dbReference type="Rhea" id="RHEA:65952"/>
        <dbReference type="ChEBI" id="CHEBI:15378"/>
        <dbReference type="ChEBI" id="CHEBI:57540"/>
        <dbReference type="ChEBI" id="CHEBI:57945"/>
        <dbReference type="ChEBI" id="CHEBI:132124"/>
        <dbReference type="ChEBI" id="CHEBI:134225"/>
    </reaction>
</comment>
<evidence type="ECO:0000259" key="7">
    <source>
        <dbReference type="Pfam" id="PF02525"/>
    </source>
</evidence>
<dbReference type="PANTHER" id="PTHR43741:SF2">
    <property type="entry name" value="FMN-DEPENDENT NADH:QUINONE OXIDOREDUCTASE"/>
    <property type="match status" value="1"/>
</dbReference>
<dbReference type="RefSeq" id="WP_163157152.1">
    <property type="nucleotide sequence ID" value="NZ_VKHP01000100.1"/>
</dbReference>
<dbReference type="EC" id="1.7.1.17" evidence="6"/>
<dbReference type="PANTHER" id="PTHR43741">
    <property type="entry name" value="FMN-DEPENDENT NADH-AZOREDUCTASE 1"/>
    <property type="match status" value="1"/>
</dbReference>
<proteinExistence type="inferred from homology"/>
<name>A0A6P1BM05_9BRAD</name>
<comment type="function">
    <text evidence="6">Also exhibits azoreductase activity. Catalyzes the reductive cleavage of the azo bond in aromatic azo compounds to the corresponding amines.</text>
</comment>
<dbReference type="GO" id="GO:0016652">
    <property type="term" value="F:oxidoreductase activity, acting on NAD(P)H as acceptor"/>
    <property type="evidence" value="ECO:0007669"/>
    <property type="project" value="UniProtKB-UniRule"/>
</dbReference>
<dbReference type="InterPro" id="IPR050104">
    <property type="entry name" value="FMN-dep_NADH:Q_OxRdtase_AzoR1"/>
</dbReference>
<feature type="domain" description="Flavodoxin-like fold" evidence="7">
    <location>
        <begin position="4"/>
        <end position="197"/>
    </location>
</feature>
<gene>
    <name evidence="6" type="primary">azoR</name>
    <name evidence="8" type="ORF">FNJ47_23130</name>
</gene>
<comment type="subunit">
    <text evidence="6">Homodimer.</text>
</comment>
<keyword evidence="4 6" id="KW-0520">NAD</keyword>
<dbReference type="SUPFAM" id="SSF52218">
    <property type="entry name" value="Flavoproteins"/>
    <property type="match status" value="1"/>
</dbReference>
<dbReference type="Pfam" id="PF02525">
    <property type="entry name" value="Flavodoxin_2"/>
    <property type="match status" value="1"/>
</dbReference>
<dbReference type="HAMAP" id="MF_01216">
    <property type="entry name" value="Azoreductase_type1"/>
    <property type="match status" value="1"/>
</dbReference>
<protein>
    <recommendedName>
        <fullName evidence="6">FMN dependent NADH:quinone oxidoreductase</fullName>
        <ecNumber evidence="6">1.6.5.-</ecNumber>
    </recommendedName>
    <alternativeName>
        <fullName evidence="6">Azo-dye reductase</fullName>
    </alternativeName>
    <alternativeName>
        <fullName evidence="6">FMN-dependent NADH-azo compound oxidoreductase</fullName>
    </alternativeName>
    <alternativeName>
        <fullName evidence="6">FMN-dependent NADH-azoreductase</fullName>
        <ecNumber evidence="6">1.7.1.17</ecNumber>
    </alternativeName>
</protein>
<comment type="caution">
    <text evidence="8">The sequence shown here is derived from an EMBL/GenBank/DDBJ whole genome shotgun (WGS) entry which is preliminary data.</text>
</comment>
<evidence type="ECO:0000256" key="5">
    <source>
        <dbReference type="ARBA" id="ARBA00048542"/>
    </source>
</evidence>
<evidence type="ECO:0000256" key="2">
    <source>
        <dbReference type="ARBA" id="ARBA00022643"/>
    </source>
</evidence>
<keyword evidence="1 6" id="KW-0285">Flavoprotein</keyword>
<keyword evidence="2 6" id="KW-0288">FMN</keyword>
<comment type="function">
    <text evidence="6">Quinone reductase that provides resistance to thiol-specific stress caused by electrophilic quinones.</text>
</comment>